<keyword evidence="1" id="KW-1133">Transmembrane helix</keyword>
<proteinExistence type="predicted"/>
<dbReference type="EMBL" id="SNRY01000590">
    <property type="protein sequence ID" value="KAA6338760.1"/>
    <property type="molecule type" value="Genomic_DNA"/>
</dbReference>
<comment type="caution">
    <text evidence="2">The sequence shown here is derived from an EMBL/GenBank/DDBJ whole genome shotgun (WGS) entry which is preliminary data.</text>
</comment>
<feature type="transmembrane region" description="Helical" evidence="1">
    <location>
        <begin position="113"/>
        <end position="132"/>
    </location>
</feature>
<keyword evidence="1" id="KW-0812">Transmembrane</keyword>
<protein>
    <recommendedName>
        <fullName evidence="3">O-antigen ligase domain-containing protein</fullName>
    </recommendedName>
</protein>
<feature type="transmembrane region" description="Helical" evidence="1">
    <location>
        <begin position="207"/>
        <end position="228"/>
    </location>
</feature>
<gene>
    <name evidence="2" type="ORF">EZS27_013259</name>
</gene>
<feature type="transmembrane region" description="Helical" evidence="1">
    <location>
        <begin position="56"/>
        <end position="73"/>
    </location>
</feature>
<organism evidence="2">
    <name type="scientific">termite gut metagenome</name>
    <dbReference type="NCBI Taxonomy" id="433724"/>
    <lineage>
        <taxon>unclassified sequences</taxon>
        <taxon>metagenomes</taxon>
        <taxon>organismal metagenomes</taxon>
    </lineage>
</organism>
<feature type="transmembrane region" description="Helical" evidence="1">
    <location>
        <begin position="31"/>
        <end position="49"/>
    </location>
</feature>
<feature type="transmembrane region" description="Helical" evidence="1">
    <location>
        <begin position="340"/>
        <end position="356"/>
    </location>
</feature>
<evidence type="ECO:0000256" key="1">
    <source>
        <dbReference type="SAM" id="Phobius"/>
    </source>
</evidence>
<sequence length="390" mass="45850">MFFNNLNLHIILWTLLLGVVFYDFISIKISFTYIDELIAGILFAYYLLITKCKCKKDISLCILIFLFYLIYSIEKNVNVTAAIWTDFFIQIKPFIAFYSTYNIGINLTDKYKLYIKNICIIITIALIPVGVLGIDCIVSFMGHPSRYATTLTILGFLYILCSEKTRKNTCIMFVIWAVGLLSMRSKIYGFYTISIFTFFFINKPLKYSFKTMITMIIGIVITVCAVWGKFSFYFINSVIEAENMYARPYLYLNSFYILNDYFPFGSGFGSYANYASSLYYSPIYYQYNMSDHPEIGNGYFISDTFFPTLSQFGYVGVCLFFLFWYKIYQKILLKYYLTKDIYNYKICILIIIFFFIESTVDSTFTHNRGMMMMMILAMFLVENDYKRVFN</sequence>
<name>A0A5J4S063_9ZZZZ</name>
<feature type="transmembrane region" description="Helical" evidence="1">
    <location>
        <begin position="249"/>
        <end position="272"/>
    </location>
</feature>
<feature type="transmembrane region" description="Helical" evidence="1">
    <location>
        <begin position="368"/>
        <end position="385"/>
    </location>
</feature>
<feature type="transmembrane region" description="Helical" evidence="1">
    <location>
        <begin position="79"/>
        <end position="101"/>
    </location>
</feature>
<feature type="transmembrane region" description="Helical" evidence="1">
    <location>
        <begin position="144"/>
        <end position="161"/>
    </location>
</feature>
<feature type="transmembrane region" description="Helical" evidence="1">
    <location>
        <begin position="7"/>
        <end position="25"/>
    </location>
</feature>
<feature type="transmembrane region" description="Helical" evidence="1">
    <location>
        <begin position="173"/>
        <end position="201"/>
    </location>
</feature>
<keyword evidence="1" id="KW-0472">Membrane</keyword>
<feature type="transmembrane region" description="Helical" evidence="1">
    <location>
        <begin position="309"/>
        <end position="328"/>
    </location>
</feature>
<dbReference type="AlphaFoldDB" id="A0A5J4S063"/>
<evidence type="ECO:0008006" key="3">
    <source>
        <dbReference type="Google" id="ProtNLM"/>
    </source>
</evidence>
<accession>A0A5J4S063</accession>
<reference evidence="2" key="1">
    <citation type="submission" date="2019-03" db="EMBL/GenBank/DDBJ databases">
        <title>Single cell metagenomics reveals metabolic interactions within the superorganism composed of flagellate Streblomastix strix and complex community of Bacteroidetes bacteria on its surface.</title>
        <authorList>
            <person name="Treitli S.C."/>
            <person name="Kolisko M."/>
            <person name="Husnik F."/>
            <person name="Keeling P."/>
            <person name="Hampl V."/>
        </authorList>
    </citation>
    <scope>NUCLEOTIDE SEQUENCE</scope>
    <source>
        <strain evidence="2">STM</strain>
    </source>
</reference>
<evidence type="ECO:0000313" key="2">
    <source>
        <dbReference type="EMBL" id="KAA6338760.1"/>
    </source>
</evidence>